<keyword evidence="2" id="KW-1133">Transmembrane helix</keyword>
<gene>
    <name evidence="3" type="ORF">BN946_scf184798.g83</name>
</gene>
<evidence type="ECO:0000256" key="1">
    <source>
        <dbReference type="SAM" id="MobiDB-lite"/>
    </source>
</evidence>
<organism evidence="3 4">
    <name type="scientific">Pycnoporus cinnabarinus</name>
    <name type="common">Cinnabar-red polypore</name>
    <name type="synonym">Trametes cinnabarina</name>
    <dbReference type="NCBI Taxonomy" id="5643"/>
    <lineage>
        <taxon>Eukaryota</taxon>
        <taxon>Fungi</taxon>
        <taxon>Dikarya</taxon>
        <taxon>Basidiomycota</taxon>
        <taxon>Agaricomycotina</taxon>
        <taxon>Agaricomycetes</taxon>
        <taxon>Polyporales</taxon>
        <taxon>Polyporaceae</taxon>
        <taxon>Trametes</taxon>
    </lineage>
</organism>
<dbReference type="OMA" id="YKQHITI"/>
<accession>A0A060SEG3</accession>
<feature type="transmembrane region" description="Helical" evidence="2">
    <location>
        <begin position="139"/>
        <end position="162"/>
    </location>
</feature>
<dbReference type="AlphaFoldDB" id="A0A060SEG3"/>
<evidence type="ECO:0000313" key="4">
    <source>
        <dbReference type="Proteomes" id="UP000029665"/>
    </source>
</evidence>
<keyword evidence="4" id="KW-1185">Reference proteome</keyword>
<feature type="compositionally biased region" description="Low complexity" evidence="1">
    <location>
        <begin position="10"/>
        <end position="24"/>
    </location>
</feature>
<evidence type="ECO:0000313" key="3">
    <source>
        <dbReference type="EMBL" id="CDO70768.1"/>
    </source>
</evidence>
<name>A0A060SEG3_PYCCI</name>
<sequence length="288" mass="29350">MAPKRPIAPPTSSSEQSSTDQSTPLSTSQVGVSPSLVITHPTAGVPTPTSSDGQSSSDVPQQTDSLPTVDPIPTGSNPTTAVLTDNLTLSTVLGAASGIVPASGHSTVTVIVSPVPSISSGQHSANNGGTSGASKESHAGAIVGGVIGGLALLLLALVAAVINCRRRRASRTAPSAEFMDIAQRGGLKGFLSSDAAIVHLDSSTSPTGDRLIPLAWQSSLEDDERPPAFTPSSYSDPVFEKVQAAVEMREQYRQRESHAAGFNVVPGKDTGSDVHGSAEKSGRYGFGS</sequence>
<dbReference type="EMBL" id="CCBP010000092">
    <property type="protein sequence ID" value="CDO70768.1"/>
    <property type="molecule type" value="Genomic_DNA"/>
</dbReference>
<proteinExistence type="predicted"/>
<dbReference type="OrthoDB" id="2758323at2759"/>
<keyword evidence="2" id="KW-0812">Transmembrane</keyword>
<keyword evidence="2" id="KW-0472">Membrane</keyword>
<feature type="region of interest" description="Disordered" evidence="1">
    <location>
        <begin position="117"/>
        <end position="136"/>
    </location>
</feature>
<comment type="caution">
    <text evidence="3">The sequence shown here is derived from an EMBL/GenBank/DDBJ whole genome shotgun (WGS) entry which is preliminary data.</text>
</comment>
<feature type="compositionally biased region" description="Basic and acidic residues" evidence="1">
    <location>
        <begin position="270"/>
        <end position="282"/>
    </location>
</feature>
<feature type="region of interest" description="Disordered" evidence="1">
    <location>
        <begin position="253"/>
        <end position="288"/>
    </location>
</feature>
<feature type="compositionally biased region" description="Polar residues" evidence="1">
    <location>
        <begin position="121"/>
        <end position="134"/>
    </location>
</feature>
<dbReference type="STRING" id="5643.A0A060SEG3"/>
<reference evidence="3" key="1">
    <citation type="submission" date="2014-01" db="EMBL/GenBank/DDBJ databases">
        <title>The genome of the white-rot fungus Pycnoporus cinnabarinus: a basidiomycete model with a versatile arsenal for lignocellulosic biomass breakdown.</title>
        <authorList>
            <person name="Levasseur A."/>
            <person name="Lomascolo A."/>
            <person name="Ruiz-Duenas F.J."/>
            <person name="Uzan E."/>
            <person name="Piumi F."/>
            <person name="Kues U."/>
            <person name="Ram A.F.J."/>
            <person name="Murat C."/>
            <person name="Haon M."/>
            <person name="Benoit I."/>
            <person name="Arfi Y."/>
            <person name="Chevret D."/>
            <person name="Drula E."/>
            <person name="Kwon M.J."/>
            <person name="Gouret P."/>
            <person name="Lesage-Meessen L."/>
            <person name="Lombard V."/>
            <person name="Mariette J."/>
            <person name="Noirot C."/>
            <person name="Park J."/>
            <person name="Patyshakuliyeva A."/>
            <person name="Wieneger R.A.B."/>
            <person name="Wosten H.A.B."/>
            <person name="Martin F."/>
            <person name="Coutinho P.M."/>
            <person name="de Vries R."/>
            <person name="Martinez A.T."/>
            <person name="Klopp C."/>
            <person name="Pontarotti P."/>
            <person name="Henrissat B."/>
            <person name="Record E."/>
        </authorList>
    </citation>
    <scope>NUCLEOTIDE SEQUENCE [LARGE SCALE GENOMIC DNA]</scope>
    <source>
        <strain evidence="3">BRFM137</strain>
    </source>
</reference>
<evidence type="ECO:0000256" key="2">
    <source>
        <dbReference type="SAM" id="Phobius"/>
    </source>
</evidence>
<protein>
    <submittedName>
        <fullName evidence="3">Uncharacterized protein</fullName>
    </submittedName>
</protein>
<feature type="compositionally biased region" description="Polar residues" evidence="1">
    <location>
        <begin position="47"/>
        <end position="66"/>
    </location>
</feature>
<feature type="region of interest" description="Disordered" evidence="1">
    <location>
        <begin position="1"/>
        <end position="79"/>
    </location>
</feature>
<dbReference type="Proteomes" id="UP000029665">
    <property type="component" value="Unassembled WGS sequence"/>
</dbReference>
<dbReference type="HOGENOM" id="CLU_966892_0_0_1"/>